<gene>
    <name evidence="2" type="ORF">KTT_31790</name>
</gene>
<dbReference type="AlphaFoldDB" id="A0A402A2F0"/>
<dbReference type="RefSeq" id="WP_126580858.1">
    <property type="nucleotide sequence ID" value="NZ_BIFR01000001.1"/>
</dbReference>
<evidence type="ECO:0000256" key="1">
    <source>
        <dbReference type="SAM" id="MobiDB-lite"/>
    </source>
</evidence>
<evidence type="ECO:0000313" key="2">
    <source>
        <dbReference type="EMBL" id="GCE13320.1"/>
    </source>
</evidence>
<feature type="compositionally biased region" description="Acidic residues" evidence="1">
    <location>
        <begin position="7"/>
        <end position="20"/>
    </location>
</feature>
<proteinExistence type="predicted"/>
<dbReference type="OrthoDB" id="164585at2"/>
<reference evidence="3" key="1">
    <citation type="submission" date="2018-12" db="EMBL/GenBank/DDBJ databases">
        <title>Tengunoibacter tsumagoiensis gen. nov., sp. nov., Dictyobacter kobayashii sp. nov., D. alpinus sp. nov., and D. joshuensis sp. nov. and description of Dictyobacteraceae fam. nov. within the order Ktedonobacterales isolated from Tengu-no-mugimeshi.</title>
        <authorList>
            <person name="Wang C.M."/>
            <person name="Zheng Y."/>
            <person name="Sakai Y."/>
            <person name="Toyoda A."/>
            <person name="Minakuchi Y."/>
            <person name="Abe K."/>
            <person name="Yokota A."/>
            <person name="Yabe S."/>
        </authorList>
    </citation>
    <scope>NUCLEOTIDE SEQUENCE [LARGE SCALE GENOMIC DNA]</scope>
    <source>
        <strain evidence="3">Uno3</strain>
    </source>
</reference>
<sequence>MSMHEEFSDETAETGSDELLSDDHLRLPENASPLVRLHAIRSWLKRRQRETVIEIGEAALQLQHVQLSYEQEGRLRRRELQQQSDRLTHIQQTFTEAQERLQAYEEAEAILEDCVNHTTVGDRLLVEYYLQLEDLVMTYQTEYKTPRIQALADVQQRVEHVGIANEDE</sequence>
<feature type="region of interest" description="Disordered" evidence="1">
    <location>
        <begin position="1"/>
        <end position="21"/>
    </location>
</feature>
<keyword evidence="3" id="KW-1185">Reference proteome</keyword>
<comment type="caution">
    <text evidence="2">The sequence shown here is derived from an EMBL/GenBank/DDBJ whole genome shotgun (WGS) entry which is preliminary data.</text>
</comment>
<protein>
    <submittedName>
        <fullName evidence="2">Uncharacterized protein</fullName>
    </submittedName>
</protein>
<name>A0A402A2F0_9CHLR</name>
<evidence type="ECO:0000313" key="3">
    <source>
        <dbReference type="Proteomes" id="UP000287352"/>
    </source>
</evidence>
<organism evidence="2 3">
    <name type="scientific">Tengunoibacter tsumagoiensis</name>
    <dbReference type="NCBI Taxonomy" id="2014871"/>
    <lineage>
        <taxon>Bacteria</taxon>
        <taxon>Bacillati</taxon>
        <taxon>Chloroflexota</taxon>
        <taxon>Ktedonobacteria</taxon>
        <taxon>Ktedonobacterales</taxon>
        <taxon>Dictyobacteraceae</taxon>
        <taxon>Tengunoibacter</taxon>
    </lineage>
</organism>
<dbReference type="Proteomes" id="UP000287352">
    <property type="component" value="Unassembled WGS sequence"/>
</dbReference>
<dbReference type="EMBL" id="BIFR01000001">
    <property type="protein sequence ID" value="GCE13320.1"/>
    <property type="molecule type" value="Genomic_DNA"/>
</dbReference>
<accession>A0A402A2F0</accession>